<organism evidence="2 3">
    <name type="scientific">Pseudomonas typographi</name>
    <dbReference type="NCBI Taxonomy" id="2715964"/>
    <lineage>
        <taxon>Bacteria</taxon>
        <taxon>Pseudomonadati</taxon>
        <taxon>Pseudomonadota</taxon>
        <taxon>Gammaproteobacteria</taxon>
        <taxon>Pseudomonadales</taxon>
        <taxon>Pseudomonadaceae</taxon>
        <taxon>Pseudomonas</taxon>
    </lineage>
</organism>
<keyword evidence="1" id="KW-1133">Transmembrane helix</keyword>
<keyword evidence="1" id="KW-0472">Membrane</keyword>
<comment type="caution">
    <text evidence="2">The sequence shown here is derived from an EMBL/GenBank/DDBJ whole genome shotgun (WGS) entry which is preliminary data.</text>
</comment>
<gene>
    <name evidence="2" type="ORF">HAQ05_05305</name>
</gene>
<evidence type="ECO:0000313" key="3">
    <source>
        <dbReference type="Proteomes" id="UP000805841"/>
    </source>
</evidence>
<sequence>MFVKLSDAGRFIGLLVAVAAILSTLITLGANIDTVSEALHDLPHDNRRDKHRHHWL</sequence>
<reference evidence="2 3" key="1">
    <citation type="journal article" date="2020" name="Insects">
        <title>Bacteria Belonging to Pseudomonas typographi sp. nov. from the Bark Beetle Ips typographus Have Genomic Potential to Aid in the Host Ecology.</title>
        <authorList>
            <person name="Peral-Aranega E."/>
            <person name="Saati-Santamaria Z."/>
            <person name="Kolarik M."/>
            <person name="Rivas R."/>
            <person name="Garcia-Fraile P."/>
        </authorList>
    </citation>
    <scope>NUCLEOTIDE SEQUENCE [LARGE SCALE GENOMIC DNA]</scope>
    <source>
        <strain evidence="2 3">CA3A</strain>
    </source>
</reference>
<protein>
    <submittedName>
        <fullName evidence="2">Uncharacterized protein</fullName>
    </submittedName>
</protein>
<feature type="transmembrane region" description="Helical" evidence="1">
    <location>
        <begin position="12"/>
        <end position="32"/>
    </location>
</feature>
<keyword evidence="3" id="KW-1185">Reference proteome</keyword>
<proteinExistence type="predicted"/>
<evidence type="ECO:0000313" key="2">
    <source>
        <dbReference type="EMBL" id="MBD1598128.1"/>
    </source>
</evidence>
<dbReference type="RefSeq" id="WP_190418146.1">
    <property type="nucleotide sequence ID" value="NZ_JAAOCA010000005.1"/>
</dbReference>
<dbReference type="Proteomes" id="UP000805841">
    <property type="component" value="Unassembled WGS sequence"/>
</dbReference>
<keyword evidence="1" id="KW-0812">Transmembrane</keyword>
<accession>A0ABR7YY45</accession>
<evidence type="ECO:0000256" key="1">
    <source>
        <dbReference type="SAM" id="Phobius"/>
    </source>
</evidence>
<dbReference type="EMBL" id="JAAOCA010000005">
    <property type="protein sequence ID" value="MBD1598128.1"/>
    <property type="molecule type" value="Genomic_DNA"/>
</dbReference>
<name>A0ABR7YY45_9PSED</name>